<sequence>MNYQRNPDRTRIPSFMKELSLPSIRKGGFFQNTTDAARRRIHEILANRPTPLYQLQRGIYFTRKYVWAAPGSKFRLPNKMSRGELRNSHPAKVIAAVASVSIRFSSASLLTSARSAYSPSMPSLPSLLLGGRDSTFLNHETLGFYFSWLYGLSGGEIELQEIVNGLINTQMHNSPGISVATNYSFRFIDLDRTSDTSPITGQKGLDRASVGRKIMIGIADQKLWNLGVGLWNTRNNLNRVPRRINSGKVATDSLSSLFRAINSACSIDKAHSLAFFLHLSYELFYQYRSAFNLRPCHQNDTK</sequence>
<keyword evidence="2" id="KW-1185">Reference proteome</keyword>
<dbReference type="Proteomes" id="UP000325081">
    <property type="component" value="Unassembled WGS sequence"/>
</dbReference>
<protein>
    <submittedName>
        <fullName evidence="1">NAD(P)H-quinone oxidoreductase subunit 2</fullName>
    </submittedName>
</protein>
<evidence type="ECO:0000313" key="1">
    <source>
        <dbReference type="EMBL" id="GER54674.1"/>
    </source>
</evidence>
<proteinExistence type="predicted"/>
<comment type="caution">
    <text evidence="1">The sequence shown here is derived from an EMBL/GenBank/DDBJ whole genome shotgun (WGS) entry which is preliminary data.</text>
</comment>
<name>A0A5A7RE12_STRAF</name>
<reference evidence="2" key="1">
    <citation type="journal article" date="2019" name="Curr. Biol.">
        <title>Genome Sequence of Striga asiatica Provides Insight into the Evolution of Plant Parasitism.</title>
        <authorList>
            <person name="Yoshida S."/>
            <person name="Kim S."/>
            <person name="Wafula E.K."/>
            <person name="Tanskanen J."/>
            <person name="Kim Y.M."/>
            <person name="Honaas L."/>
            <person name="Yang Z."/>
            <person name="Spallek T."/>
            <person name="Conn C.E."/>
            <person name="Ichihashi Y."/>
            <person name="Cheong K."/>
            <person name="Cui S."/>
            <person name="Der J.P."/>
            <person name="Gundlach H."/>
            <person name="Jiao Y."/>
            <person name="Hori C."/>
            <person name="Ishida J.K."/>
            <person name="Kasahara H."/>
            <person name="Kiba T."/>
            <person name="Kim M.S."/>
            <person name="Koo N."/>
            <person name="Laohavisit A."/>
            <person name="Lee Y.H."/>
            <person name="Lumba S."/>
            <person name="McCourt P."/>
            <person name="Mortimer J.C."/>
            <person name="Mutuku J.M."/>
            <person name="Nomura T."/>
            <person name="Sasaki-Sekimoto Y."/>
            <person name="Seto Y."/>
            <person name="Wang Y."/>
            <person name="Wakatake T."/>
            <person name="Sakakibara H."/>
            <person name="Demura T."/>
            <person name="Yamaguchi S."/>
            <person name="Yoneyama K."/>
            <person name="Manabe R.I."/>
            <person name="Nelson D.C."/>
            <person name="Schulman A.H."/>
            <person name="Timko M.P."/>
            <person name="dePamphilis C.W."/>
            <person name="Choi D."/>
            <person name="Shirasu K."/>
        </authorList>
    </citation>
    <scope>NUCLEOTIDE SEQUENCE [LARGE SCALE GENOMIC DNA]</scope>
    <source>
        <strain evidence="2">cv. UVA1</strain>
    </source>
</reference>
<evidence type="ECO:0000313" key="2">
    <source>
        <dbReference type="Proteomes" id="UP000325081"/>
    </source>
</evidence>
<accession>A0A5A7RE12</accession>
<dbReference type="PANTHER" id="PTHR45564">
    <property type="entry name" value="NAD(P)H-QUINONE OXIDOREDUCTASE SUBUNIT 2 B, CHLOROPLASTIC"/>
    <property type="match status" value="1"/>
</dbReference>
<dbReference type="EMBL" id="BKCP01011403">
    <property type="protein sequence ID" value="GER54674.1"/>
    <property type="molecule type" value="Genomic_DNA"/>
</dbReference>
<dbReference type="PANTHER" id="PTHR45564:SF11">
    <property type="entry name" value="NAD(P)H-QUINONE OXIDOREDUCTASE SUBUNIT 2 B, CHLOROPLASTIC"/>
    <property type="match status" value="1"/>
</dbReference>
<organism evidence="1 2">
    <name type="scientific">Striga asiatica</name>
    <name type="common">Asiatic witchweed</name>
    <name type="synonym">Buchnera asiatica</name>
    <dbReference type="NCBI Taxonomy" id="4170"/>
    <lineage>
        <taxon>Eukaryota</taxon>
        <taxon>Viridiplantae</taxon>
        <taxon>Streptophyta</taxon>
        <taxon>Embryophyta</taxon>
        <taxon>Tracheophyta</taxon>
        <taxon>Spermatophyta</taxon>
        <taxon>Magnoliopsida</taxon>
        <taxon>eudicotyledons</taxon>
        <taxon>Gunneridae</taxon>
        <taxon>Pentapetalae</taxon>
        <taxon>asterids</taxon>
        <taxon>lamiids</taxon>
        <taxon>Lamiales</taxon>
        <taxon>Orobanchaceae</taxon>
        <taxon>Buchnereae</taxon>
        <taxon>Striga</taxon>
    </lineage>
</organism>
<gene>
    <name evidence="1" type="ORF">STAS_32289</name>
</gene>
<dbReference type="AlphaFoldDB" id="A0A5A7RE12"/>